<name>A0ABW2II20_9PROT</name>
<proteinExistence type="predicted"/>
<sequence length="286" mass="32107">MSGEIRFQSRDGLNLYAKSYGPVDAELTVLCLHGLTRNHKDFEPLIEKLSPNHRYIGLDVRGRGQSERDPNSSNYRLDIYTQDIQELLKVLTYKKLVLIGTSMGGLLSLILSQILSEELVGVVLNDVGPKLEKIGLDRIAGYVGSFIEHDSWEDAALAVQKSQISAFPDFKFEDWLAFAKRTHRKLENGKIVLDYDPAIAESLKNIQIDVSAEMQTWALFAATYKRPLLVIRGEISDLFSSDTAAKMVHRHGRATIVTVPNTGHAPILDEPICVKSIEKFLRKLED</sequence>
<dbReference type="SUPFAM" id="SSF53474">
    <property type="entry name" value="alpha/beta-Hydrolases"/>
    <property type="match status" value="1"/>
</dbReference>
<organism evidence="2 3">
    <name type="scientific">Hirschia litorea</name>
    <dbReference type="NCBI Taxonomy" id="1199156"/>
    <lineage>
        <taxon>Bacteria</taxon>
        <taxon>Pseudomonadati</taxon>
        <taxon>Pseudomonadota</taxon>
        <taxon>Alphaproteobacteria</taxon>
        <taxon>Hyphomonadales</taxon>
        <taxon>Hyphomonadaceae</taxon>
        <taxon>Hirschia</taxon>
    </lineage>
</organism>
<accession>A0ABW2II20</accession>
<dbReference type="Pfam" id="PF00561">
    <property type="entry name" value="Abhydrolase_1"/>
    <property type="match status" value="1"/>
</dbReference>
<dbReference type="RefSeq" id="WP_382165646.1">
    <property type="nucleotide sequence ID" value="NZ_JBHTBR010000002.1"/>
</dbReference>
<dbReference type="GO" id="GO:0016787">
    <property type="term" value="F:hydrolase activity"/>
    <property type="evidence" value="ECO:0007669"/>
    <property type="project" value="UniProtKB-KW"/>
</dbReference>
<keyword evidence="2" id="KW-0378">Hydrolase</keyword>
<keyword evidence="3" id="KW-1185">Reference proteome</keyword>
<dbReference type="InterPro" id="IPR000073">
    <property type="entry name" value="AB_hydrolase_1"/>
</dbReference>
<dbReference type="EMBL" id="JBHTBR010000002">
    <property type="protein sequence ID" value="MFC7290614.1"/>
    <property type="molecule type" value="Genomic_DNA"/>
</dbReference>
<feature type="domain" description="AB hydrolase-1" evidence="1">
    <location>
        <begin position="28"/>
        <end position="271"/>
    </location>
</feature>
<dbReference type="InterPro" id="IPR050266">
    <property type="entry name" value="AB_hydrolase_sf"/>
</dbReference>
<dbReference type="InterPro" id="IPR029058">
    <property type="entry name" value="AB_hydrolase_fold"/>
</dbReference>
<dbReference type="Proteomes" id="UP001596492">
    <property type="component" value="Unassembled WGS sequence"/>
</dbReference>
<evidence type="ECO:0000313" key="2">
    <source>
        <dbReference type="EMBL" id="MFC7290614.1"/>
    </source>
</evidence>
<comment type="caution">
    <text evidence="2">The sequence shown here is derived from an EMBL/GenBank/DDBJ whole genome shotgun (WGS) entry which is preliminary data.</text>
</comment>
<gene>
    <name evidence="2" type="ORF">ACFQS8_03210</name>
</gene>
<evidence type="ECO:0000313" key="3">
    <source>
        <dbReference type="Proteomes" id="UP001596492"/>
    </source>
</evidence>
<evidence type="ECO:0000259" key="1">
    <source>
        <dbReference type="Pfam" id="PF00561"/>
    </source>
</evidence>
<dbReference type="PANTHER" id="PTHR43798">
    <property type="entry name" value="MONOACYLGLYCEROL LIPASE"/>
    <property type="match status" value="1"/>
</dbReference>
<dbReference type="Gene3D" id="3.40.50.1820">
    <property type="entry name" value="alpha/beta hydrolase"/>
    <property type="match status" value="1"/>
</dbReference>
<reference evidence="3" key="1">
    <citation type="journal article" date="2019" name="Int. J. Syst. Evol. Microbiol.">
        <title>The Global Catalogue of Microorganisms (GCM) 10K type strain sequencing project: providing services to taxonomists for standard genome sequencing and annotation.</title>
        <authorList>
            <consortium name="The Broad Institute Genomics Platform"/>
            <consortium name="The Broad Institute Genome Sequencing Center for Infectious Disease"/>
            <person name="Wu L."/>
            <person name="Ma J."/>
        </authorList>
    </citation>
    <scope>NUCLEOTIDE SEQUENCE [LARGE SCALE GENOMIC DNA]</scope>
    <source>
        <strain evidence="3">CCUG 51308</strain>
    </source>
</reference>
<protein>
    <submittedName>
        <fullName evidence="2">Alpha/beta fold hydrolase</fullName>
    </submittedName>
</protein>